<accession>A0AA89BZ23</accession>
<comment type="caution">
    <text evidence="9">The sequence shown here is derived from an EMBL/GenBank/DDBJ whole genome shotgun (WGS) entry which is preliminary data.</text>
</comment>
<reference evidence="9" key="1">
    <citation type="submission" date="2019-08" db="EMBL/GenBank/DDBJ databases">
        <title>The improved chromosome-level genome for the pearl oyster Pinctada fucata martensii using PacBio sequencing and Hi-C.</title>
        <authorList>
            <person name="Zheng Z."/>
        </authorList>
    </citation>
    <scope>NUCLEOTIDE SEQUENCE</scope>
    <source>
        <strain evidence="9">ZZ-2019</strain>
        <tissue evidence="9">Adductor muscle</tissue>
    </source>
</reference>
<dbReference type="AlphaFoldDB" id="A0AA89BZ23"/>
<dbReference type="Pfam" id="PF00112">
    <property type="entry name" value="Peptidase_C1"/>
    <property type="match status" value="1"/>
</dbReference>
<evidence type="ECO:0000313" key="9">
    <source>
        <dbReference type="EMBL" id="KAK3095834.1"/>
    </source>
</evidence>
<dbReference type="InterPro" id="IPR025660">
    <property type="entry name" value="Pept_his_AS"/>
</dbReference>
<protein>
    <recommendedName>
        <fullName evidence="11">Cathepsin L</fullName>
    </recommendedName>
</protein>
<dbReference type="CDD" id="cd02248">
    <property type="entry name" value="Peptidase_C1A"/>
    <property type="match status" value="1"/>
</dbReference>
<feature type="domain" description="Peptidase C1A papain C-terminal" evidence="7">
    <location>
        <begin position="136"/>
        <end position="351"/>
    </location>
</feature>
<dbReference type="SMART" id="SM00645">
    <property type="entry name" value="Pept_C1"/>
    <property type="match status" value="1"/>
</dbReference>
<keyword evidence="5" id="KW-0865">Zymogen</keyword>
<proteinExistence type="inferred from homology"/>
<dbReference type="PROSITE" id="PS00139">
    <property type="entry name" value="THIOL_PROTEASE_CYS"/>
    <property type="match status" value="1"/>
</dbReference>
<name>A0AA89BZ23_PINIB</name>
<dbReference type="InterPro" id="IPR013128">
    <property type="entry name" value="Peptidase_C1A"/>
</dbReference>
<evidence type="ECO:0000256" key="5">
    <source>
        <dbReference type="ARBA" id="ARBA00023145"/>
    </source>
</evidence>
<dbReference type="EMBL" id="VSWD01000008">
    <property type="protein sequence ID" value="KAK3095834.1"/>
    <property type="molecule type" value="Genomic_DNA"/>
</dbReference>
<dbReference type="InterPro" id="IPR039417">
    <property type="entry name" value="Peptidase_C1A_papain-like"/>
</dbReference>
<sequence length="352" mass="39720">MELSRTLADPRREPDVRDCHRKMFRFAIVAALVAVSFARVPRVGLDNEWNIFKKQYNKLYQNEEEARRRLVWESNLDFITLHNLAADRGEHTFWVGMNEYGDMTNEEFTKTMNGYRMRNKTSNAPVFMPPNNMGDLPDTVDWRPKGYVTPIKNQGQCGSCWSFSATGSLEGQTFKKTGKLVSLSEQNLVDCSKKQGNHGCEGGLMDDAFTYIKANNGIDTEASYPYKARDGKCEFKSADVGATDTGFVDIKTKDEEALKQAVATVGPISVAIDASHMSFQLYRTGVYHDWFCSQTKLDHGVLAVGYGTEDSKDYWLVKNSWGESWGQKGYIQMSRNRRNNCGIATSASYPTV</sequence>
<evidence type="ECO:0000256" key="2">
    <source>
        <dbReference type="ARBA" id="ARBA00022670"/>
    </source>
</evidence>
<keyword evidence="6" id="KW-1015">Disulfide bond</keyword>
<dbReference type="PANTHER" id="PTHR12411">
    <property type="entry name" value="CYSTEINE PROTEASE FAMILY C1-RELATED"/>
    <property type="match status" value="1"/>
</dbReference>
<dbReference type="InterPro" id="IPR025661">
    <property type="entry name" value="Pept_asp_AS"/>
</dbReference>
<dbReference type="GO" id="GO:0008234">
    <property type="term" value="F:cysteine-type peptidase activity"/>
    <property type="evidence" value="ECO:0007669"/>
    <property type="project" value="UniProtKB-KW"/>
</dbReference>
<evidence type="ECO:0000259" key="7">
    <source>
        <dbReference type="SMART" id="SM00645"/>
    </source>
</evidence>
<dbReference type="Proteomes" id="UP001186944">
    <property type="component" value="Unassembled WGS sequence"/>
</dbReference>
<evidence type="ECO:0000256" key="1">
    <source>
        <dbReference type="ARBA" id="ARBA00008455"/>
    </source>
</evidence>
<dbReference type="Gene3D" id="3.90.70.10">
    <property type="entry name" value="Cysteine proteinases"/>
    <property type="match status" value="1"/>
</dbReference>
<dbReference type="PRINTS" id="PR00705">
    <property type="entry name" value="PAPAIN"/>
</dbReference>
<evidence type="ECO:0008006" key="11">
    <source>
        <dbReference type="Google" id="ProtNLM"/>
    </source>
</evidence>
<dbReference type="PROSITE" id="PS00639">
    <property type="entry name" value="THIOL_PROTEASE_HIS"/>
    <property type="match status" value="1"/>
</dbReference>
<organism evidence="9 10">
    <name type="scientific">Pinctada imbricata</name>
    <name type="common">Atlantic pearl-oyster</name>
    <name type="synonym">Pinctada martensii</name>
    <dbReference type="NCBI Taxonomy" id="66713"/>
    <lineage>
        <taxon>Eukaryota</taxon>
        <taxon>Metazoa</taxon>
        <taxon>Spiralia</taxon>
        <taxon>Lophotrochozoa</taxon>
        <taxon>Mollusca</taxon>
        <taxon>Bivalvia</taxon>
        <taxon>Autobranchia</taxon>
        <taxon>Pteriomorphia</taxon>
        <taxon>Pterioida</taxon>
        <taxon>Pterioidea</taxon>
        <taxon>Pteriidae</taxon>
        <taxon>Pinctada</taxon>
    </lineage>
</organism>
<comment type="similarity">
    <text evidence="1">Belongs to the peptidase C1 family.</text>
</comment>
<keyword evidence="10" id="KW-1185">Reference proteome</keyword>
<keyword evidence="3" id="KW-0378">Hydrolase</keyword>
<dbReference type="InterPro" id="IPR013201">
    <property type="entry name" value="Prot_inhib_I29"/>
</dbReference>
<dbReference type="SMART" id="SM00848">
    <property type="entry name" value="Inhibitor_I29"/>
    <property type="match status" value="1"/>
</dbReference>
<evidence type="ECO:0000256" key="4">
    <source>
        <dbReference type="ARBA" id="ARBA00022807"/>
    </source>
</evidence>
<keyword evidence="2" id="KW-0645">Protease</keyword>
<evidence type="ECO:0000256" key="6">
    <source>
        <dbReference type="ARBA" id="ARBA00023157"/>
    </source>
</evidence>
<dbReference type="Pfam" id="PF08246">
    <property type="entry name" value="Inhibitor_I29"/>
    <property type="match status" value="1"/>
</dbReference>
<gene>
    <name evidence="9" type="ORF">FSP39_019749</name>
</gene>
<dbReference type="GO" id="GO:0006508">
    <property type="term" value="P:proteolysis"/>
    <property type="evidence" value="ECO:0007669"/>
    <property type="project" value="UniProtKB-KW"/>
</dbReference>
<feature type="domain" description="Cathepsin propeptide inhibitor" evidence="8">
    <location>
        <begin position="49"/>
        <end position="108"/>
    </location>
</feature>
<dbReference type="SUPFAM" id="SSF54001">
    <property type="entry name" value="Cysteine proteinases"/>
    <property type="match status" value="1"/>
</dbReference>
<dbReference type="PROSITE" id="PS00640">
    <property type="entry name" value="THIOL_PROTEASE_ASN"/>
    <property type="match status" value="1"/>
</dbReference>
<evidence type="ECO:0000313" key="10">
    <source>
        <dbReference type="Proteomes" id="UP001186944"/>
    </source>
</evidence>
<dbReference type="InterPro" id="IPR000668">
    <property type="entry name" value="Peptidase_C1A_C"/>
</dbReference>
<dbReference type="InterPro" id="IPR038765">
    <property type="entry name" value="Papain-like_cys_pep_sf"/>
</dbReference>
<dbReference type="InterPro" id="IPR000169">
    <property type="entry name" value="Pept_cys_AS"/>
</dbReference>
<evidence type="ECO:0000259" key="8">
    <source>
        <dbReference type="SMART" id="SM00848"/>
    </source>
</evidence>
<keyword evidence="4" id="KW-0788">Thiol protease</keyword>
<dbReference type="FunFam" id="3.90.70.10:FF:000006">
    <property type="entry name" value="Cathepsin S"/>
    <property type="match status" value="1"/>
</dbReference>
<evidence type="ECO:0000256" key="3">
    <source>
        <dbReference type="ARBA" id="ARBA00022801"/>
    </source>
</evidence>